<sequence length="458" mass="51058">MSVYAGASRVDISPPKGTSMMGYFHERRSEGVHDPIFSNALVLSDGNKKIAIVSVDLCALQLPMTQKIRKIAERKTGIPKNNILIHCTHIHTGPTSVTRLFDRIPYEKEWTEQTFVKKVAESIVLANSRLKEVRIGFGNGRENTIAFNRRYWLKEGIVRTNPGFLNPNIIRPAGPIDPQVGVIKIEDLNGELKALIVHYTCHSDTVGGNLISAGYLGYTRKVIRDIVGEGVEIICLNGACGDINHINVKKFPPAYRKRYFGQAKYMGTLLGAEALKVIEKIKMMDEDCKIGAMLKPLRIKHRKISNKDVGWAKRVLKANPEELEKICDEKTPIMGMRDDPLITKTYAKSILRLSSLKNKWEDTEIQVIRIGKGVIVGVPCEFFVELGLEIKKKSPFKPWTFIAELANDWVGYVPTKKAFSEGGYETMLGSSSWAEQSAGDKMVKLSLGVLKELGGDNG</sequence>
<dbReference type="Pfam" id="PF04734">
    <property type="entry name" value="Ceramidase_alk"/>
    <property type="match status" value="1"/>
</dbReference>
<dbReference type="Proteomes" id="UP000182278">
    <property type="component" value="Unassembled WGS sequence"/>
</dbReference>
<dbReference type="STRING" id="1817893.AUJ66_03235"/>
<organism evidence="2 3">
    <name type="scientific">Candidatus Desantisbacteria bacterium CG1_02_38_46</name>
    <dbReference type="NCBI Taxonomy" id="1817893"/>
    <lineage>
        <taxon>Bacteria</taxon>
        <taxon>Candidatus Desantisiibacteriota</taxon>
    </lineage>
</organism>
<comment type="caution">
    <text evidence="2">The sequence shown here is derived from an EMBL/GenBank/DDBJ whole genome shotgun (WGS) entry which is preliminary data.</text>
</comment>
<feature type="domain" description="Neutral/alkaline non-lysosomal ceramidase N-terminal" evidence="1">
    <location>
        <begin position="6"/>
        <end position="203"/>
    </location>
</feature>
<evidence type="ECO:0000313" key="2">
    <source>
        <dbReference type="EMBL" id="OIN97514.1"/>
    </source>
</evidence>
<dbReference type="InterPro" id="IPR031329">
    <property type="entry name" value="NEUT/ALK_ceramidase_N"/>
</dbReference>
<protein>
    <recommendedName>
        <fullName evidence="1">Neutral/alkaline non-lysosomal ceramidase N-terminal domain-containing protein</fullName>
    </recommendedName>
</protein>
<evidence type="ECO:0000313" key="3">
    <source>
        <dbReference type="Proteomes" id="UP000182278"/>
    </source>
</evidence>
<gene>
    <name evidence="2" type="ORF">AUJ66_03235</name>
</gene>
<dbReference type="AlphaFoldDB" id="A0A1J4SFQ6"/>
<evidence type="ECO:0000259" key="1">
    <source>
        <dbReference type="Pfam" id="PF04734"/>
    </source>
</evidence>
<reference evidence="2 3" key="1">
    <citation type="journal article" date="2016" name="Environ. Microbiol.">
        <title>Genomic resolution of a cold subsurface aquifer community provides metabolic insights for novel microbes adapted to high CO concentrations.</title>
        <authorList>
            <person name="Probst A.J."/>
            <person name="Castelle C.J."/>
            <person name="Singh A."/>
            <person name="Brown C.T."/>
            <person name="Anantharaman K."/>
            <person name="Sharon I."/>
            <person name="Hug L.A."/>
            <person name="Burstein D."/>
            <person name="Emerson J.B."/>
            <person name="Thomas B.C."/>
            <person name="Banfield J.F."/>
        </authorList>
    </citation>
    <scope>NUCLEOTIDE SEQUENCE [LARGE SCALE GENOMIC DNA]</scope>
    <source>
        <strain evidence="2">CG1_02_38_46</strain>
    </source>
</reference>
<name>A0A1J4SFQ6_9BACT</name>
<accession>A0A1J4SFQ6</accession>
<dbReference type="EMBL" id="MNUO01000046">
    <property type="protein sequence ID" value="OIN97514.1"/>
    <property type="molecule type" value="Genomic_DNA"/>
</dbReference>
<proteinExistence type="predicted"/>